<dbReference type="OrthoDB" id="9790442at2"/>
<protein>
    <submittedName>
        <fullName evidence="1">DNA-binding response regulator</fullName>
    </submittedName>
</protein>
<dbReference type="Gene3D" id="3.40.50.2300">
    <property type="match status" value="1"/>
</dbReference>
<sequence length="222" mass="25971">MTYNIMIVDDEESIVSFIKDSLNLEGFNTIVAYNGREAIEKIDDSIHLIVLDIKIPYMDGFSVAKHLSSTHIPIIFLTAKDSLETRLKCFSLGAKDYLSKPFYMEELIIRIKNILNQQNDNNYIQNIRTFKDLTIDYDAFKITINGNPINLTRKEFEIIKLLSLNSNYYFSKDQIYDLVNLNKQGNTQVISEHIRKIRKKLSEYSDDEYIDTKWGVGYRWLV</sequence>
<dbReference type="SMART" id="SM00862">
    <property type="entry name" value="Trans_reg_C"/>
    <property type="match status" value="1"/>
</dbReference>
<dbReference type="InterPro" id="IPR001789">
    <property type="entry name" value="Sig_transdc_resp-reg_receiver"/>
</dbReference>
<gene>
    <name evidence="1" type="ORF">DOS83_01790</name>
</gene>
<comment type="caution">
    <text evidence="1">The sequence shown here is derived from an EMBL/GenBank/DDBJ whole genome shotgun (WGS) entry which is preliminary data.</text>
</comment>
<keyword evidence="1" id="KW-0238">DNA-binding</keyword>
<evidence type="ECO:0000313" key="1">
    <source>
        <dbReference type="EMBL" id="REH99804.1"/>
    </source>
</evidence>
<dbReference type="PANTHER" id="PTHR48111">
    <property type="entry name" value="REGULATOR OF RPOS"/>
    <property type="match status" value="1"/>
</dbReference>
<evidence type="ECO:0000313" key="2">
    <source>
        <dbReference type="Proteomes" id="UP000256562"/>
    </source>
</evidence>
<dbReference type="GO" id="GO:0006355">
    <property type="term" value="P:regulation of DNA-templated transcription"/>
    <property type="evidence" value="ECO:0007669"/>
    <property type="project" value="InterPro"/>
</dbReference>
<dbReference type="AlphaFoldDB" id="A0A2K3Z9W1"/>
<dbReference type="PROSITE" id="PS50110">
    <property type="entry name" value="RESPONSE_REGULATORY"/>
    <property type="match status" value="1"/>
</dbReference>
<dbReference type="Pfam" id="PF00486">
    <property type="entry name" value="Trans_reg_C"/>
    <property type="match status" value="1"/>
</dbReference>
<accession>A0A2K3Z9W1</accession>
<proteinExistence type="predicted"/>
<dbReference type="Pfam" id="PF00072">
    <property type="entry name" value="Response_reg"/>
    <property type="match status" value="1"/>
</dbReference>
<organism evidence="1 2">
    <name type="scientific">Staphylococcus felis</name>
    <dbReference type="NCBI Taxonomy" id="46127"/>
    <lineage>
        <taxon>Bacteria</taxon>
        <taxon>Bacillati</taxon>
        <taxon>Bacillota</taxon>
        <taxon>Bacilli</taxon>
        <taxon>Bacillales</taxon>
        <taxon>Staphylococcaceae</taxon>
        <taxon>Staphylococcus</taxon>
    </lineage>
</organism>
<dbReference type="InterPro" id="IPR001867">
    <property type="entry name" value="OmpR/PhoB-type_DNA-bd"/>
</dbReference>
<dbReference type="SMART" id="SM00448">
    <property type="entry name" value="REC"/>
    <property type="match status" value="1"/>
</dbReference>
<reference evidence="1 2" key="1">
    <citation type="journal article" date="2018" name="Vet. Microbiol.">
        <title>Characterisation of Staphylococcus felis isolated from cats using whole genome sequencing.</title>
        <authorList>
            <person name="Worthing K."/>
            <person name="Pang S."/>
            <person name="Trott D.J."/>
            <person name="Abraham S."/>
            <person name="Coombs G.W."/>
            <person name="Jordan D."/>
            <person name="McIntyre L."/>
            <person name="Davies M.R."/>
            <person name="Norris J."/>
        </authorList>
    </citation>
    <scope>NUCLEOTIDE SEQUENCE [LARGE SCALE GENOMIC DNA]</scope>
    <source>
        <strain evidence="1 2">F9</strain>
    </source>
</reference>
<dbReference type="InterPro" id="IPR039420">
    <property type="entry name" value="WalR-like"/>
</dbReference>
<dbReference type="CDD" id="cd00383">
    <property type="entry name" value="trans_reg_C"/>
    <property type="match status" value="1"/>
</dbReference>
<dbReference type="InterPro" id="IPR011006">
    <property type="entry name" value="CheY-like_superfamily"/>
</dbReference>
<dbReference type="InterPro" id="IPR036388">
    <property type="entry name" value="WH-like_DNA-bd_sf"/>
</dbReference>
<dbReference type="KEGG" id="sfq:C7J90_06125"/>
<name>A0A2K3Z9W1_9STAP</name>
<dbReference type="GO" id="GO:0000156">
    <property type="term" value="F:phosphorelay response regulator activity"/>
    <property type="evidence" value="ECO:0007669"/>
    <property type="project" value="TreeGrafter"/>
</dbReference>
<dbReference type="CDD" id="cd17574">
    <property type="entry name" value="REC_OmpR"/>
    <property type="match status" value="1"/>
</dbReference>
<dbReference type="PROSITE" id="PS51755">
    <property type="entry name" value="OMPR_PHOB"/>
    <property type="match status" value="1"/>
</dbReference>
<dbReference type="SUPFAM" id="SSF52172">
    <property type="entry name" value="CheY-like"/>
    <property type="match status" value="1"/>
</dbReference>
<dbReference type="GO" id="GO:0005829">
    <property type="term" value="C:cytosol"/>
    <property type="evidence" value="ECO:0007669"/>
    <property type="project" value="TreeGrafter"/>
</dbReference>
<dbReference type="Proteomes" id="UP000256562">
    <property type="component" value="Unassembled WGS sequence"/>
</dbReference>
<dbReference type="GO" id="GO:0000976">
    <property type="term" value="F:transcription cis-regulatory region binding"/>
    <property type="evidence" value="ECO:0007669"/>
    <property type="project" value="TreeGrafter"/>
</dbReference>
<dbReference type="RefSeq" id="WP_103209799.1">
    <property type="nucleotide sequence ID" value="NZ_CAJUZQ010000034.1"/>
</dbReference>
<dbReference type="Gene3D" id="1.10.10.10">
    <property type="entry name" value="Winged helix-like DNA-binding domain superfamily/Winged helix DNA-binding domain"/>
    <property type="match status" value="1"/>
</dbReference>
<dbReference type="PANTHER" id="PTHR48111:SF2">
    <property type="entry name" value="RESPONSE REGULATOR SAER"/>
    <property type="match status" value="1"/>
</dbReference>
<dbReference type="EMBL" id="QKXQ01000079">
    <property type="protein sequence ID" value="REH99804.1"/>
    <property type="molecule type" value="Genomic_DNA"/>
</dbReference>
<dbReference type="GO" id="GO:0032993">
    <property type="term" value="C:protein-DNA complex"/>
    <property type="evidence" value="ECO:0007669"/>
    <property type="project" value="TreeGrafter"/>
</dbReference>